<dbReference type="SUPFAM" id="SSF58014">
    <property type="entry name" value="Coiled-coil domain of nucleotide exchange factor GrpE"/>
    <property type="match status" value="1"/>
</dbReference>
<dbReference type="GO" id="GO:0051082">
    <property type="term" value="F:unfolded protein binding"/>
    <property type="evidence" value="ECO:0007669"/>
    <property type="project" value="TreeGrafter"/>
</dbReference>
<dbReference type="Gene3D" id="3.90.20.20">
    <property type="match status" value="1"/>
</dbReference>
<dbReference type="SUPFAM" id="SSF51064">
    <property type="entry name" value="Head domain of nucleotide exchange factor GrpE"/>
    <property type="match status" value="1"/>
</dbReference>
<dbReference type="Gene3D" id="2.30.22.10">
    <property type="entry name" value="Head domain of nucleotide exchange factor GrpE"/>
    <property type="match status" value="1"/>
</dbReference>
<keyword evidence="8" id="KW-1185">Reference proteome</keyword>
<dbReference type="GO" id="GO:0006457">
    <property type="term" value="P:protein folding"/>
    <property type="evidence" value="ECO:0007669"/>
    <property type="project" value="InterPro"/>
</dbReference>
<dbReference type="InterPro" id="IPR000740">
    <property type="entry name" value="GrpE"/>
</dbReference>
<dbReference type="PRINTS" id="PR00773">
    <property type="entry name" value="GRPEPROTEIN"/>
</dbReference>
<comment type="similarity">
    <text evidence="1 3 5">Belongs to the GrpE family.</text>
</comment>
<evidence type="ECO:0000313" key="8">
    <source>
        <dbReference type="Proteomes" id="UP000278351"/>
    </source>
</evidence>
<comment type="function">
    <text evidence="3 4">Participates actively in the response to hyperosmotic and heat shock by preventing the aggregation of stress-denatured proteins, in association with DnaK and GrpE. It is the nucleotide exchange factor for DnaK and may function as a thermosensor. Unfolded proteins bind initially to DnaJ; upon interaction with the DnaJ-bound protein, DnaK hydrolyzes its bound ATP, resulting in the formation of a stable complex. GrpE releases ADP from DnaK; ATP binding to DnaK triggers the release of the substrate protein, thus completing the reaction cycle. Several rounds of ATP-dependent interactions between DnaJ, DnaK and GrpE are required for fully efficient folding.</text>
</comment>
<dbReference type="HAMAP" id="MF_01151">
    <property type="entry name" value="GrpE"/>
    <property type="match status" value="1"/>
</dbReference>
<dbReference type="GO" id="GO:0000774">
    <property type="term" value="F:adenyl-nucleotide exchange factor activity"/>
    <property type="evidence" value="ECO:0007669"/>
    <property type="project" value="InterPro"/>
</dbReference>
<dbReference type="Proteomes" id="UP000278351">
    <property type="component" value="Unassembled WGS sequence"/>
</dbReference>
<dbReference type="Pfam" id="PF01025">
    <property type="entry name" value="GrpE"/>
    <property type="match status" value="1"/>
</dbReference>
<keyword evidence="3 4" id="KW-0346">Stress response</keyword>
<evidence type="ECO:0000256" key="2">
    <source>
        <dbReference type="ARBA" id="ARBA00023186"/>
    </source>
</evidence>
<keyword evidence="3" id="KW-0963">Cytoplasm</keyword>
<dbReference type="InterPro" id="IPR013805">
    <property type="entry name" value="GrpE_CC"/>
</dbReference>
<keyword evidence="2 3" id="KW-0143">Chaperone</keyword>
<accession>A0A3N4QE22</accession>
<dbReference type="OrthoDB" id="9812586at2"/>
<evidence type="ECO:0000256" key="5">
    <source>
        <dbReference type="RuleBase" id="RU004478"/>
    </source>
</evidence>
<comment type="caution">
    <text evidence="7">The sequence shown here is derived from an EMBL/GenBank/DDBJ whole genome shotgun (WGS) entry which is preliminary data.</text>
</comment>
<sequence length="181" mass="20211">MQANGQPDPNEIDINSDENQSGSTHLNDAVQEEAELEKAKSDLEELKKKYLLLSADFDNYKKRNAKERIELISTANREVITALLDVLDDTDRASQQLETAGSEAVKDGVSLVFNKLRNILSNKGLKPMESLHQEFDADLHEAITEIPAPTPDLVGKVVDELQKGYYLNDKIIRHARVVVGK</sequence>
<dbReference type="InterPro" id="IPR009012">
    <property type="entry name" value="GrpE_head"/>
</dbReference>
<reference evidence="7 8" key="1">
    <citation type="submission" date="2018-11" db="EMBL/GenBank/DDBJ databases">
        <title>Chitinophaga lutea sp.nov., isolate from arsenic contaminated soil.</title>
        <authorList>
            <person name="Zong Y."/>
        </authorList>
    </citation>
    <scope>NUCLEOTIDE SEQUENCE [LARGE SCALE GENOMIC DNA]</scope>
    <source>
        <strain evidence="7 8">ZY74</strain>
    </source>
</reference>
<dbReference type="PROSITE" id="PS01071">
    <property type="entry name" value="GRPE"/>
    <property type="match status" value="1"/>
</dbReference>
<dbReference type="GO" id="GO:0051087">
    <property type="term" value="F:protein-folding chaperone binding"/>
    <property type="evidence" value="ECO:0007669"/>
    <property type="project" value="InterPro"/>
</dbReference>
<dbReference type="CDD" id="cd00446">
    <property type="entry name" value="GrpE"/>
    <property type="match status" value="1"/>
</dbReference>
<protein>
    <recommendedName>
        <fullName evidence="3 4">Protein GrpE</fullName>
    </recommendedName>
    <alternativeName>
        <fullName evidence="3">HSP-70 cofactor</fullName>
    </alternativeName>
</protein>
<proteinExistence type="inferred from homology"/>
<evidence type="ECO:0000256" key="3">
    <source>
        <dbReference type="HAMAP-Rule" id="MF_01151"/>
    </source>
</evidence>
<dbReference type="GO" id="GO:0042803">
    <property type="term" value="F:protein homodimerization activity"/>
    <property type="evidence" value="ECO:0007669"/>
    <property type="project" value="InterPro"/>
</dbReference>
<evidence type="ECO:0000313" key="7">
    <source>
        <dbReference type="EMBL" id="RPE10034.1"/>
    </source>
</evidence>
<dbReference type="PANTHER" id="PTHR21237:SF23">
    <property type="entry name" value="GRPE PROTEIN HOMOLOG, MITOCHONDRIAL"/>
    <property type="match status" value="1"/>
</dbReference>
<dbReference type="AlphaFoldDB" id="A0A3N4QE22"/>
<gene>
    <name evidence="3" type="primary">grpE</name>
    <name evidence="7" type="ORF">EGT74_22830</name>
</gene>
<name>A0A3N4QE22_9BACT</name>
<feature type="region of interest" description="Disordered" evidence="6">
    <location>
        <begin position="1"/>
        <end position="38"/>
    </location>
</feature>
<evidence type="ECO:0000256" key="6">
    <source>
        <dbReference type="SAM" id="MobiDB-lite"/>
    </source>
</evidence>
<dbReference type="PANTHER" id="PTHR21237">
    <property type="entry name" value="GRPE PROTEIN"/>
    <property type="match status" value="1"/>
</dbReference>
<evidence type="ECO:0000256" key="4">
    <source>
        <dbReference type="RuleBase" id="RU000639"/>
    </source>
</evidence>
<evidence type="ECO:0000256" key="1">
    <source>
        <dbReference type="ARBA" id="ARBA00009054"/>
    </source>
</evidence>
<dbReference type="GO" id="GO:0005737">
    <property type="term" value="C:cytoplasm"/>
    <property type="evidence" value="ECO:0007669"/>
    <property type="project" value="UniProtKB-SubCell"/>
</dbReference>
<feature type="compositionally biased region" description="Polar residues" evidence="6">
    <location>
        <begin position="17"/>
        <end position="26"/>
    </location>
</feature>
<dbReference type="EMBL" id="RPDH01000002">
    <property type="protein sequence ID" value="RPE10034.1"/>
    <property type="molecule type" value="Genomic_DNA"/>
</dbReference>
<comment type="subcellular location">
    <subcellularLocation>
        <location evidence="3">Cytoplasm</location>
    </subcellularLocation>
</comment>
<organism evidence="7 8">
    <name type="scientific">Chitinophaga lutea</name>
    <dbReference type="NCBI Taxonomy" id="2488634"/>
    <lineage>
        <taxon>Bacteria</taxon>
        <taxon>Pseudomonadati</taxon>
        <taxon>Bacteroidota</taxon>
        <taxon>Chitinophagia</taxon>
        <taxon>Chitinophagales</taxon>
        <taxon>Chitinophagaceae</taxon>
        <taxon>Chitinophaga</taxon>
    </lineage>
</organism>
<comment type="subunit">
    <text evidence="3">Homodimer.</text>
</comment>